<name>A0A5N6KSE4_9ROSI</name>
<dbReference type="AlphaFoldDB" id="A0A5N6KSE4"/>
<reference evidence="2 3" key="1">
    <citation type="submission" date="2019-06" db="EMBL/GenBank/DDBJ databases">
        <title>A chromosomal-level reference genome of Carpinus fangiana (Coryloideae, Betulaceae).</title>
        <authorList>
            <person name="Yang X."/>
            <person name="Wang Z."/>
            <person name="Zhang L."/>
            <person name="Hao G."/>
            <person name="Liu J."/>
            <person name="Yang Y."/>
        </authorList>
    </citation>
    <scope>NUCLEOTIDE SEQUENCE [LARGE SCALE GENOMIC DNA]</scope>
    <source>
        <strain evidence="2">Cfa_2016G</strain>
        <tissue evidence="2">Leaf</tissue>
    </source>
</reference>
<dbReference type="InterPro" id="IPR011032">
    <property type="entry name" value="GroES-like_sf"/>
</dbReference>
<dbReference type="Proteomes" id="UP000327013">
    <property type="component" value="Unassembled WGS sequence"/>
</dbReference>
<dbReference type="SUPFAM" id="SSF51735">
    <property type="entry name" value="NAD(P)-binding Rossmann-fold domains"/>
    <property type="match status" value="1"/>
</dbReference>
<dbReference type="Pfam" id="PF00107">
    <property type="entry name" value="ADH_zinc_N"/>
    <property type="match status" value="1"/>
</dbReference>
<evidence type="ECO:0000259" key="1">
    <source>
        <dbReference type="SMART" id="SM00829"/>
    </source>
</evidence>
<dbReference type="CDD" id="cd08276">
    <property type="entry name" value="MDR7"/>
    <property type="match status" value="1"/>
</dbReference>
<organism evidence="2 3">
    <name type="scientific">Carpinus fangiana</name>
    <dbReference type="NCBI Taxonomy" id="176857"/>
    <lineage>
        <taxon>Eukaryota</taxon>
        <taxon>Viridiplantae</taxon>
        <taxon>Streptophyta</taxon>
        <taxon>Embryophyta</taxon>
        <taxon>Tracheophyta</taxon>
        <taxon>Spermatophyta</taxon>
        <taxon>Magnoliopsida</taxon>
        <taxon>eudicotyledons</taxon>
        <taxon>Gunneridae</taxon>
        <taxon>Pentapetalae</taxon>
        <taxon>rosids</taxon>
        <taxon>fabids</taxon>
        <taxon>Fagales</taxon>
        <taxon>Betulaceae</taxon>
        <taxon>Carpinus</taxon>
    </lineage>
</organism>
<feature type="domain" description="Enoyl reductase (ER)" evidence="1">
    <location>
        <begin position="17"/>
        <end position="367"/>
    </location>
</feature>
<dbReference type="EMBL" id="VIBQ01000012">
    <property type="protein sequence ID" value="KAB8342705.1"/>
    <property type="molecule type" value="Genomic_DNA"/>
</dbReference>
<keyword evidence="3" id="KW-1185">Reference proteome</keyword>
<dbReference type="InterPro" id="IPR013149">
    <property type="entry name" value="ADH-like_C"/>
</dbReference>
<dbReference type="Gene3D" id="3.40.50.720">
    <property type="entry name" value="NAD(P)-binding Rossmann-like Domain"/>
    <property type="match status" value="1"/>
</dbReference>
<gene>
    <name evidence="2" type="ORF">FH972_022305</name>
</gene>
<comment type="caution">
    <text evidence="2">The sequence shown here is derived from an EMBL/GenBank/DDBJ whole genome shotgun (WGS) entry which is preliminary data.</text>
</comment>
<dbReference type="Gene3D" id="3.90.180.10">
    <property type="entry name" value="Medium-chain alcohol dehydrogenases, catalytic domain"/>
    <property type="match status" value="1"/>
</dbReference>
<dbReference type="SMART" id="SM00829">
    <property type="entry name" value="PKS_ER"/>
    <property type="match status" value="1"/>
</dbReference>
<proteinExistence type="predicted"/>
<dbReference type="PANTHER" id="PTHR45033">
    <property type="match status" value="1"/>
</dbReference>
<protein>
    <recommendedName>
        <fullName evidence="1">Enoyl reductase (ER) domain-containing protein</fullName>
    </recommendedName>
</protein>
<dbReference type="InterPro" id="IPR036291">
    <property type="entry name" value="NAD(P)-bd_dom_sf"/>
</dbReference>
<dbReference type="InterPro" id="IPR013154">
    <property type="entry name" value="ADH-like_N"/>
</dbReference>
<evidence type="ECO:0000313" key="3">
    <source>
        <dbReference type="Proteomes" id="UP000327013"/>
    </source>
</evidence>
<dbReference type="Pfam" id="PF08240">
    <property type="entry name" value="ADH_N"/>
    <property type="match status" value="1"/>
</dbReference>
<accession>A0A5N6KSE4</accession>
<dbReference type="SUPFAM" id="SSF50129">
    <property type="entry name" value="GroES-like"/>
    <property type="match status" value="1"/>
</dbReference>
<sequence length="370" mass="39076">MSVPKTTNQWTVEGLDGFDSLKYNKDVPIPELGTGQVLVKSMPVNFIFDMLCAVTDTTPVQGASLNYRDLIIPKGQYPFPIANSFVPGSDGAGTVLATGPNTHPFAPGDKVLTLFNQAHLGGSLDATSLASGLGGARDGTFRQHAVFAEDGLVRMPAGLNFVEAATLTCAGLTAWNALHGLAGRQVKPGDWVLMQGTGGVSLFAVQFAKAAGARVISTTGSGAKVGLLESLGADHVVNYKEVPEWGRRAKELAGGRGCDHVVEVAGPVSMQQSLDAVAIDGVISIIGFLGGGKADKEPSFLAALTSICTVRGILVGSRVQMEDMCRAVEANVEKLRPVVDDKVFSLEELKEAYEYMWDQKHTGKVCIKIE</sequence>
<dbReference type="GO" id="GO:0016491">
    <property type="term" value="F:oxidoreductase activity"/>
    <property type="evidence" value="ECO:0007669"/>
    <property type="project" value="InterPro"/>
</dbReference>
<dbReference type="OrthoDB" id="48317at2759"/>
<dbReference type="PANTHER" id="PTHR45033:SF2">
    <property type="entry name" value="ZINC-TYPE ALCOHOL DEHYDROGENASE-LIKE PROTEIN C1773.06C"/>
    <property type="match status" value="1"/>
</dbReference>
<dbReference type="InterPro" id="IPR020843">
    <property type="entry name" value="ER"/>
</dbReference>
<dbReference type="InterPro" id="IPR052711">
    <property type="entry name" value="Zinc_ADH-like"/>
</dbReference>
<evidence type="ECO:0000313" key="2">
    <source>
        <dbReference type="EMBL" id="KAB8342705.1"/>
    </source>
</evidence>